<comment type="similarity">
    <text evidence="5">Belongs to the metallo-dependent hydrolases superfamily. Adenosine and AMP deaminases family. Adenine deaminase type 2 subfamily.</text>
</comment>
<feature type="binding site" evidence="5">
    <location>
        <position position="298"/>
    </location>
    <ligand>
        <name>Zn(2+)</name>
        <dbReference type="ChEBI" id="CHEBI:29105"/>
        <note>catalytic</note>
    </ligand>
</feature>
<dbReference type="NCBIfam" id="TIGR01430">
    <property type="entry name" value="aden_deam"/>
    <property type="match status" value="1"/>
</dbReference>
<dbReference type="GO" id="GO:0009117">
    <property type="term" value="P:nucleotide metabolic process"/>
    <property type="evidence" value="ECO:0007669"/>
    <property type="project" value="UniProtKB-KW"/>
</dbReference>
<dbReference type="HAMAP" id="MF_01962">
    <property type="entry name" value="Adenine_deaminase"/>
    <property type="match status" value="1"/>
</dbReference>
<evidence type="ECO:0000313" key="7">
    <source>
        <dbReference type="EMBL" id="TCO78599.1"/>
    </source>
</evidence>
<evidence type="ECO:0000256" key="1">
    <source>
        <dbReference type="ARBA" id="ARBA00022723"/>
    </source>
</evidence>
<dbReference type="GO" id="GO:0006146">
    <property type="term" value="P:adenine catabolic process"/>
    <property type="evidence" value="ECO:0007669"/>
    <property type="project" value="UniProtKB-UniRule"/>
</dbReference>
<dbReference type="AlphaFoldDB" id="A0A4R2L3S1"/>
<keyword evidence="2 5" id="KW-0378">Hydrolase</keyword>
<evidence type="ECO:0000256" key="5">
    <source>
        <dbReference type="HAMAP-Rule" id="MF_01962"/>
    </source>
</evidence>
<keyword evidence="1 5" id="KW-0479">Metal-binding</keyword>
<comment type="function">
    <text evidence="5">Catalyzes the hydrolytic deamination of adenine to hypoxanthine. Plays an important role in the purine salvage pathway and in nitrogen catabolism.</text>
</comment>
<feature type="binding site" evidence="5">
    <location>
        <position position="37"/>
    </location>
    <ligand>
        <name>Zn(2+)</name>
        <dbReference type="ChEBI" id="CHEBI:29105"/>
        <note>catalytic</note>
    </ligand>
</feature>
<feature type="binding site" evidence="5">
    <location>
        <position position="217"/>
    </location>
    <ligand>
        <name>Zn(2+)</name>
        <dbReference type="ChEBI" id="CHEBI:29105"/>
        <note>catalytic</note>
    </ligand>
</feature>
<dbReference type="GO" id="GO:0043103">
    <property type="term" value="P:hypoxanthine salvage"/>
    <property type="evidence" value="ECO:0007669"/>
    <property type="project" value="UniProtKB-UniRule"/>
</dbReference>
<dbReference type="InterPro" id="IPR006330">
    <property type="entry name" value="Ado/ade_deaminase"/>
</dbReference>
<evidence type="ECO:0000313" key="8">
    <source>
        <dbReference type="Proteomes" id="UP000294980"/>
    </source>
</evidence>
<sequence length="356" mass="39840">MNSTGVSTEAALSTEALPAEERREHDWLAAMPKCELHLHIDGSLQPARLLELAEKNAVAIPHASVADIERACEFTDLQSFLDLYYLGASVLRTEADFYHLMMDYLRMCRQQNILHAEIMVEPQTYAPFGVTLDVVMRGFVAAIDDARREWGQSVLLILSFLRHLSEDSALDLLREAQPWREHFVAIGLASAERDHPPAQFRRLYSAARELNLRLTAHAGEEGPPTFISDALDVLGVERIDHGVRAVEEASLLERLRQDQVPLTVCPLSNVRLCVVDTLQQHPILDLLEQGLCVTVNSDDPAYFGGYLNENYTALRSALGMRREQALALSRNGFHASFLGPDQRADLLARLDRYAAS</sequence>
<dbReference type="Pfam" id="PF00962">
    <property type="entry name" value="A_deaminase"/>
    <property type="match status" value="1"/>
</dbReference>
<comment type="caution">
    <text evidence="7">The sequence shown here is derived from an EMBL/GenBank/DDBJ whole genome shotgun (WGS) entry which is preliminary data.</text>
</comment>
<keyword evidence="3 5" id="KW-0862">Zinc</keyword>
<dbReference type="OrthoDB" id="105475at2"/>
<feature type="binding site" evidence="5">
    <location>
        <position position="39"/>
    </location>
    <ligand>
        <name>Zn(2+)</name>
        <dbReference type="ChEBI" id="CHEBI:29105"/>
        <note>catalytic</note>
    </ligand>
</feature>
<dbReference type="GO" id="GO:0000034">
    <property type="term" value="F:adenine deaminase activity"/>
    <property type="evidence" value="ECO:0007669"/>
    <property type="project" value="UniProtKB-UniRule"/>
</dbReference>
<accession>A0A4R2L3S1</accession>
<protein>
    <recommendedName>
        <fullName evidence="5">Adenine deaminase</fullName>
        <shortName evidence="5">ADE</shortName>
        <ecNumber evidence="5">3.5.4.2</ecNumber>
    </recommendedName>
    <alternativeName>
        <fullName evidence="5">Adenine aminohydrolase</fullName>
        <shortName evidence="5">AAH</shortName>
    </alternativeName>
</protein>
<dbReference type="EMBL" id="SLWX01000001">
    <property type="protein sequence ID" value="TCO78599.1"/>
    <property type="molecule type" value="Genomic_DNA"/>
</dbReference>
<proteinExistence type="inferred from homology"/>
<dbReference type="NCBIfam" id="NF006850">
    <property type="entry name" value="PRK09358.1-6"/>
    <property type="match status" value="1"/>
</dbReference>
<dbReference type="SUPFAM" id="SSF51556">
    <property type="entry name" value="Metallo-dependent hydrolases"/>
    <property type="match status" value="1"/>
</dbReference>
<name>A0A4R2L3S1_9GAMM</name>
<dbReference type="InterPro" id="IPR001365">
    <property type="entry name" value="A_deaminase_dom"/>
</dbReference>
<dbReference type="RefSeq" id="WP_117316846.1">
    <property type="nucleotide sequence ID" value="NZ_QQSW01000006.1"/>
</dbReference>
<organism evidence="7 8">
    <name type="scientific">Chromatocurvus halotolerans</name>
    <dbReference type="NCBI Taxonomy" id="1132028"/>
    <lineage>
        <taxon>Bacteria</taxon>
        <taxon>Pseudomonadati</taxon>
        <taxon>Pseudomonadota</taxon>
        <taxon>Gammaproteobacteria</taxon>
        <taxon>Cellvibrionales</taxon>
        <taxon>Halieaceae</taxon>
        <taxon>Chromatocurvus</taxon>
    </lineage>
</organism>
<dbReference type="Proteomes" id="UP000294980">
    <property type="component" value="Unassembled WGS sequence"/>
</dbReference>
<comment type="catalytic activity">
    <reaction evidence="5">
        <text>adenine + H2O + H(+) = hypoxanthine + NH4(+)</text>
        <dbReference type="Rhea" id="RHEA:23688"/>
        <dbReference type="ChEBI" id="CHEBI:15377"/>
        <dbReference type="ChEBI" id="CHEBI:15378"/>
        <dbReference type="ChEBI" id="CHEBI:16708"/>
        <dbReference type="ChEBI" id="CHEBI:17368"/>
        <dbReference type="ChEBI" id="CHEBI:28938"/>
        <dbReference type="EC" id="3.5.4.2"/>
    </reaction>
</comment>
<gene>
    <name evidence="7" type="ORF">EV688_101417</name>
</gene>
<dbReference type="PANTHER" id="PTHR43114:SF6">
    <property type="entry name" value="ADENINE DEAMINASE"/>
    <property type="match status" value="1"/>
</dbReference>
<keyword evidence="8" id="KW-1185">Reference proteome</keyword>
<dbReference type="PANTHER" id="PTHR43114">
    <property type="entry name" value="ADENINE DEAMINASE"/>
    <property type="match status" value="1"/>
</dbReference>
<dbReference type="InterPro" id="IPR028892">
    <property type="entry name" value="ADE"/>
</dbReference>
<feature type="active site" description="Proton donor" evidence="5">
    <location>
        <position position="220"/>
    </location>
</feature>
<comment type="cofactor">
    <cofactor evidence="5">
        <name>Zn(2+)</name>
        <dbReference type="ChEBI" id="CHEBI:29105"/>
    </cofactor>
    <text evidence="5">Binds 1 zinc ion per subunit.</text>
</comment>
<evidence type="ECO:0000259" key="6">
    <source>
        <dbReference type="Pfam" id="PF00962"/>
    </source>
</evidence>
<dbReference type="EC" id="3.5.4.2" evidence="5"/>
<dbReference type="CDD" id="cd01320">
    <property type="entry name" value="ADA"/>
    <property type="match status" value="1"/>
</dbReference>
<reference evidence="7 8" key="1">
    <citation type="submission" date="2019-03" db="EMBL/GenBank/DDBJ databases">
        <title>Genomic Encyclopedia of Type Strains, Phase IV (KMG-IV): sequencing the most valuable type-strain genomes for metagenomic binning, comparative biology and taxonomic classification.</title>
        <authorList>
            <person name="Goeker M."/>
        </authorList>
    </citation>
    <scope>NUCLEOTIDE SEQUENCE [LARGE SCALE GENOMIC DNA]</scope>
    <source>
        <strain evidence="7 8">DSM 23344</strain>
    </source>
</reference>
<feature type="domain" description="Adenosine deaminase" evidence="6">
    <location>
        <begin position="32"/>
        <end position="352"/>
    </location>
</feature>
<dbReference type="GO" id="GO:0008270">
    <property type="term" value="F:zinc ion binding"/>
    <property type="evidence" value="ECO:0007669"/>
    <property type="project" value="UniProtKB-UniRule"/>
</dbReference>
<evidence type="ECO:0000256" key="2">
    <source>
        <dbReference type="ARBA" id="ARBA00022801"/>
    </source>
</evidence>
<evidence type="ECO:0000256" key="3">
    <source>
        <dbReference type="ARBA" id="ARBA00022833"/>
    </source>
</evidence>
<feature type="site" description="Important for catalytic activity" evidence="5">
    <location>
        <position position="241"/>
    </location>
</feature>
<dbReference type="Gene3D" id="3.20.20.140">
    <property type="entry name" value="Metal-dependent hydrolases"/>
    <property type="match status" value="1"/>
</dbReference>
<dbReference type="GO" id="GO:0005829">
    <property type="term" value="C:cytosol"/>
    <property type="evidence" value="ECO:0007669"/>
    <property type="project" value="TreeGrafter"/>
</dbReference>
<keyword evidence="4 5" id="KW-0546">Nucleotide metabolism</keyword>
<feature type="binding site" evidence="5">
    <location>
        <position position="299"/>
    </location>
    <ligand>
        <name>substrate</name>
    </ligand>
</feature>
<dbReference type="InterPro" id="IPR032466">
    <property type="entry name" value="Metal_Hydrolase"/>
</dbReference>
<evidence type="ECO:0000256" key="4">
    <source>
        <dbReference type="ARBA" id="ARBA00023080"/>
    </source>
</evidence>